<feature type="region of interest" description="Disordered" evidence="1">
    <location>
        <begin position="86"/>
        <end position="139"/>
    </location>
</feature>
<dbReference type="Proteomes" id="UP000608024">
    <property type="component" value="Unassembled WGS sequence"/>
</dbReference>
<evidence type="ECO:0000313" key="3">
    <source>
        <dbReference type="Proteomes" id="UP000608024"/>
    </source>
</evidence>
<evidence type="ECO:0000256" key="1">
    <source>
        <dbReference type="SAM" id="MobiDB-lite"/>
    </source>
</evidence>
<feature type="compositionally biased region" description="Low complexity" evidence="1">
    <location>
        <begin position="120"/>
        <end position="139"/>
    </location>
</feature>
<protein>
    <submittedName>
        <fullName evidence="2">Uncharacterized protein</fullName>
    </submittedName>
</protein>
<sequence length="139" mass="14371">MGPAVVVPPLRGVGAVLWSSMAVVLLPLVHVLQVPLWPDGASSTPPVSPRMSVPNLTASGCPPSGHQSRPARCAAFAYPEGKITCGAAPGPLPRPRRHRRRLTGGAGGTRTSMNVETRETAMAAAPRTRTAPDTAVEPA</sequence>
<dbReference type="EMBL" id="BNBT01000037">
    <property type="protein sequence ID" value="GHE58753.1"/>
    <property type="molecule type" value="Genomic_DNA"/>
</dbReference>
<organism evidence="2 3">
    <name type="scientific">Streptomyces longispororuber</name>
    <dbReference type="NCBI Taxonomy" id="68230"/>
    <lineage>
        <taxon>Bacteria</taxon>
        <taxon>Bacillati</taxon>
        <taxon>Actinomycetota</taxon>
        <taxon>Actinomycetes</taxon>
        <taxon>Kitasatosporales</taxon>
        <taxon>Streptomycetaceae</taxon>
        <taxon>Streptomyces</taxon>
    </lineage>
</organism>
<reference evidence="2" key="2">
    <citation type="submission" date="2020-09" db="EMBL/GenBank/DDBJ databases">
        <authorList>
            <person name="Sun Q."/>
            <person name="Ohkuma M."/>
        </authorList>
    </citation>
    <scope>NUCLEOTIDE SEQUENCE</scope>
    <source>
        <strain evidence="2">JCM 4784</strain>
    </source>
</reference>
<name>A0A918ZL96_9ACTN</name>
<accession>A0A918ZL96</accession>
<keyword evidence="3" id="KW-1185">Reference proteome</keyword>
<gene>
    <name evidence="2" type="ORF">GCM10018785_29950</name>
</gene>
<reference evidence="2" key="1">
    <citation type="journal article" date="2014" name="Int. J. Syst. Evol. Microbiol.">
        <title>Complete genome sequence of Corynebacterium casei LMG S-19264T (=DSM 44701T), isolated from a smear-ripened cheese.</title>
        <authorList>
            <consortium name="US DOE Joint Genome Institute (JGI-PGF)"/>
            <person name="Walter F."/>
            <person name="Albersmeier A."/>
            <person name="Kalinowski J."/>
            <person name="Ruckert C."/>
        </authorList>
    </citation>
    <scope>NUCLEOTIDE SEQUENCE</scope>
    <source>
        <strain evidence="2">JCM 4784</strain>
    </source>
</reference>
<dbReference type="AlphaFoldDB" id="A0A918ZL96"/>
<comment type="caution">
    <text evidence="2">The sequence shown here is derived from an EMBL/GenBank/DDBJ whole genome shotgun (WGS) entry which is preliminary data.</text>
</comment>
<evidence type="ECO:0000313" key="2">
    <source>
        <dbReference type="EMBL" id="GHE58753.1"/>
    </source>
</evidence>
<proteinExistence type="predicted"/>